<evidence type="ECO:0000313" key="3">
    <source>
        <dbReference type="EMBL" id="MFC5475325.1"/>
    </source>
</evidence>
<keyword evidence="1" id="KW-0812">Transmembrane</keyword>
<dbReference type="RefSeq" id="WP_378998502.1">
    <property type="nucleotide sequence ID" value="NZ_JBHSMT010000026.1"/>
</dbReference>
<keyword evidence="1" id="KW-0472">Membrane</keyword>
<proteinExistence type="predicted"/>
<evidence type="ECO:0000313" key="4">
    <source>
        <dbReference type="Proteomes" id="UP001596045"/>
    </source>
</evidence>
<dbReference type="Proteomes" id="UP001596045">
    <property type="component" value="Unassembled WGS sequence"/>
</dbReference>
<feature type="transmembrane region" description="Helical" evidence="1">
    <location>
        <begin position="31"/>
        <end position="50"/>
    </location>
</feature>
<gene>
    <name evidence="3" type="ORF">ACFPM8_15300</name>
</gene>
<dbReference type="InterPro" id="IPR005804">
    <property type="entry name" value="FA_desaturase_dom"/>
</dbReference>
<keyword evidence="4" id="KW-1185">Reference proteome</keyword>
<protein>
    <submittedName>
        <fullName evidence="3">Fatty acid desaturase family protein</fullName>
    </submittedName>
</protein>
<keyword evidence="1" id="KW-1133">Transmembrane helix</keyword>
<name>A0ABW0MB98_9BURK</name>
<feature type="transmembrane region" description="Helical" evidence="1">
    <location>
        <begin position="57"/>
        <end position="77"/>
    </location>
</feature>
<dbReference type="Pfam" id="PF00487">
    <property type="entry name" value="FA_desaturase"/>
    <property type="match status" value="1"/>
</dbReference>
<feature type="domain" description="Fatty acid desaturase" evidence="2">
    <location>
        <begin position="63"/>
        <end position="291"/>
    </location>
</feature>
<evidence type="ECO:0000259" key="2">
    <source>
        <dbReference type="Pfam" id="PF00487"/>
    </source>
</evidence>
<dbReference type="EMBL" id="JBHSMT010000026">
    <property type="protein sequence ID" value="MFC5475325.1"/>
    <property type="molecule type" value="Genomic_DNA"/>
</dbReference>
<comment type="caution">
    <text evidence="3">The sequence shown here is derived from an EMBL/GenBank/DDBJ whole genome shotgun (WGS) entry which is preliminary data.</text>
</comment>
<organism evidence="3 4">
    <name type="scientific">Paraherbaspirillum soli</name>
    <dbReference type="NCBI Taxonomy" id="631222"/>
    <lineage>
        <taxon>Bacteria</taxon>
        <taxon>Pseudomonadati</taxon>
        <taxon>Pseudomonadota</taxon>
        <taxon>Betaproteobacteria</taxon>
        <taxon>Burkholderiales</taxon>
        <taxon>Oxalobacteraceae</taxon>
        <taxon>Paraherbaspirillum</taxon>
    </lineage>
</organism>
<reference evidence="4" key="1">
    <citation type="journal article" date="2019" name="Int. J. Syst. Evol. Microbiol.">
        <title>The Global Catalogue of Microorganisms (GCM) 10K type strain sequencing project: providing services to taxonomists for standard genome sequencing and annotation.</title>
        <authorList>
            <consortium name="The Broad Institute Genomics Platform"/>
            <consortium name="The Broad Institute Genome Sequencing Center for Infectious Disease"/>
            <person name="Wu L."/>
            <person name="Ma J."/>
        </authorList>
    </citation>
    <scope>NUCLEOTIDE SEQUENCE [LARGE SCALE GENOMIC DNA]</scope>
    <source>
        <strain evidence="4">JCM 17066</strain>
    </source>
</reference>
<evidence type="ECO:0000256" key="1">
    <source>
        <dbReference type="SAM" id="Phobius"/>
    </source>
</evidence>
<accession>A0ABW0MB98</accession>
<sequence length="354" mass="40253">MIVYSESQYVGPLGHPATRAAVTQLVAQRAMLPNLCVFAAINLLFLAGVWDLAAGSLLQSAIAVPLLSVAMILAWYLGHDCAHSIVFENRKWNYRLGSYLAWINGFAYFRFRDYSHDHIRHHAQKVDLLGTDVNQLLASFPGWIRRLVLRLEHSYFPVLHYLIKIDGAIAILRADDKWYRMRVLAMAALSAGFLALITLKHWFALPLYFAAQGIRIHCTRFVDAFQHSYIEADPADHTAPGDKLYEHKNTFSFPVAYRHRWLNLLILNFGFHNAHHSMPSCPWYHLPRLDTLLTSHDCGAPQDLANVTMRNLLAAYHRHRKVRVTASDEGQPYDAGGRFSLEKFTGAFTDKLLG</sequence>
<feature type="transmembrane region" description="Helical" evidence="1">
    <location>
        <begin position="183"/>
        <end position="203"/>
    </location>
</feature>